<organism evidence="3 4">
    <name type="scientific">Gordonia rubripertincta</name>
    <name type="common">Rhodococcus corallinus</name>
    <dbReference type="NCBI Taxonomy" id="36822"/>
    <lineage>
        <taxon>Bacteria</taxon>
        <taxon>Bacillati</taxon>
        <taxon>Actinomycetota</taxon>
        <taxon>Actinomycetes</taxon>
        <taxon>Mycobacteriales</taxon>
        <taxon>Gordoniaceae</taxon>
        <taxon>Gordonia</taxon>
    </lineage>
</organism>
<dbReference type="EMBL" id="JAPWIE010000007">
    <property type="protein sequence ID" value="MCZ4552954.1"/>
    <property type="molecule type" value="Genomic_DNA"/>
</dbReference>
<feature type="chain" id="PRO_5045725136" evidence="2">
    <location>
        <begin position="20"/>
        <end position="232"/>
    </location>
</feature>
<evidence type="ECO:0000313" key="3">
    <source>
        <dbReference type="EMBL" id="MCZ4552954.1"/>
    </source>
</evidence>
<dbReference type="RefSeq" id="WP_301573555.1">
    <property type="nucleotide sequence ID" value="NZ_JAPWIE010000007.1"/>
</dbReference>
<keyword evidence="4" id="KW-1185">Reference proteome</keyword>
<evidence type="ECO:0000313" key="4">
    <source>
        <dbReference type="Proteomes" id="UP001067235"/>
    </source>
</evidence>
<dbReference type="InterPro" id="IPR021454">
    <property type="entry name" value="DUF3105"/>
</dbReference>
<feature type="region of interest" description="Disordered" evidence="1">
    <location>
        <begin position="183"/>
        <end position="210"/>
    </location>
</feature>
<protein>
    <submittedName>
        <fullName evidence="3">DUF3105 domain-containing protein</fullName>
    </submittedName>
</protein>
<proteinExistence type="predicted"/>
<dbReference type="PROSITE" id="PS51257">
    <property type="entry name" value="PROKAR_LIPOPROTEIN"/>
    <property type="match status" value="1"/>
</dbReference>
<accession>A0ABT4N1K5</accession>
<evidence type="ECO:0000256" key="2">
    <source>
        <dbReference type="SAM" id="SignalP"/>
    </source>
</evidence>
<dbReference type="Pfam" id="PF11303">
    <property type="entry name" value="DUF3105"/>
    <property type="match status" value="1"/>
</dbReference>
<sequence>MAQTLRAAASGLALVAVLAACQSAETGQAVRASAGAGSAADFVPSAENPDPTDQIDGVLRVHYPSPQHVGRDGRVRYEYSPPLGGTHDYGWAGCTGVVYPTGIRTENAVHSLEHGAVWIAYNPEDLDDDDVDLLAARVDGVDYTLMSPYPGLDRPISVQSWGHQLKLDDADDPRIDQFITATKQNSQSGVYPEDPTATGFPEPGATCSAVPGVFDLADPPPFDPRQGDVPDS</sequence>
<keyword evidence="2" id="KW-0732">Signal</keyword>
<gene>
    <name evidence="3" type="ORF">O4213_23395</name>
</gene>
<evidence type="ECO:0000256" key="1">
    <source>
        <dbReference type="SAM" id="MobiDB-lite"/>
    </source>
</evidence>
<dbReference type="Proteomes" id="UP001067235">
    <property type="component" value="Unassembled WGS sequence"/>
</dbReference>
<comment type="caution">
    <text evidence="3">The sequence shown here is derived from an EMBL/GenBank/DDBJ whole genome shotgun (WGS) entry which is preliminary data.</text>
</comment>
<name>A0ABT4N1K5_GORRU</name>
<feature type="signal peptide" evidence="2">
    <location>
        <begin position="1"/>
        <end position="19"/>
    </location>
</feature>
<reference evidence="3" key="1">
    <citation type="submission" date="2022-12" db="EMBL/GenBank/DDBJ databases">
        <authorList>
            <person name="Krivoruchko A.V."/>
            <person name="Elkin A."/>
        </authorList>
    </citation>
    <scope>NUCLEOTIDE SEQUENCE</scope>
    <source>
        <strain evidence="3">IEGM 1388</strain>
    </source>
</reference>